<dbReference type="Proteomes" id="UP000077115">
    <property type="component" value="Unassembled WGS sequence"/>
</dbReference>
<evidence type="ECO:0000256" key="3">
    <source>
        <dbReference type="ARBA" id="ARBA00012054"/>
    </source>
</evidence>
<dbReference type="GO" id="GO:0005975">
    <property type="term" value="P:carbohydrate metabolic process"/>
    <property type="evidence" value="ECO:0007669"/>
    <property type="project" value="InterPro"/>
</dbReference>
<comment type="catalytic activity">
    <reaction evidence="8 9">
        <text>D-gluconate + ATP = 6-phospho-D-gluconate + ADP + H(+)</text>
        <dbReference type="Rhea" id="RHEA:19433"/>
        <dbReference type="ChEBI" id="CHEBI:15378"/>
        <dbReference type="ChEBI" id="CHEBI:18391"/>
        <dbReference type="ChEBI" id="CHEBI:30616"/>
        <dbReference type="ChEBI" id="CHEBI:58759"/>
        <dbReference type="ChEBI" id="CHEBI:456216"/>
        <dbReference type="EC" id="2.7.1.12"/>
    </reaction>
</comment>
<keyword evidence="6 9" id="KW-0418">Kinase</keyword>
<name>A0A177WDD1_BATDL</name>
<dbReference type="PANTHER" id="PTHR43442:SF3">
    <property type="entry name" value="GLUCONOKINASE-RELATED"/>
    <property type="match status" value="1"/>
</dbReference>
<evidence type="ECO:0000256" key="2">
    <source>
        <dbReference type="ARBA" id="ARBA00008420"/>
    </source>
</evidence>
<evidence type="ECO:0000256" key="1">
    <source>
        <dbReference type="ARBA" id="ARBA00004875"/>
    </source>
</evidence>
<comment type="similarity">
    <text evidence="2 9">Belongs to the gluconokinase GntK/GntV family.</text>
</comment>
<dbReference type="CDD" id="cd02021">
    <property type="entry name" value="GntK"/>
    <property type="match status" value="1"/>
</dbReference>
<dbReference type="Pfam" id="PF13671">
    <property type="entry name" value="AAA_33"/>
    <property type="match status" value="1"/>
</dbReference>
<evidence type="ECO:0000256" key="6">
    <source>
        <dbReference type="ARBA" id="ARBA00022777"/>
    </source>
</evidence>
<evidence type="ECO:0000256" key="4">
    <source>
        <dbReference type="ARBA" id="ARBA00022679"/>
    </source>
</evidence>
<comment type="pathway">
    <text evidence="1 9">Carbohydrate acid metabolism; D-gluconate degradation.</text>
</comment>
<dbReference type="InterPro" id="IPR027417">
    <property type="entry name" value="P-loop_NTPase"/>
</dbReference>
<gene>
    <name evidence="10" type="ORF">BDEG_21587</name>
</gene>
<proteinExistence type="inferred from homology"/>
<evidence type="ECO:0000313" key="11">
    <source>
        <dbReference type="Proteomes" id="UP000077115"/>
    </source>
</evidence>
<dbReference type="EC" id="2.7.1.12" evidence="3 9"/>
<dbReference type="AlphaFoldDB" id="A0A177WDD1"/>
<dbReference type="PRINTS" id="PR01100">
    <property type="entry name" value="SHIKIMTKNASE"/>
</dbReference>
<reference evidence="10 11" key="2">
    <citation type="submission" date="2016-05" db="EMBL/GenBank/DDBJ databases">
        <title>Lineage-specific infection strategies underlie the spectrum of fungal disease in amphibians.</title>
        <authorList>
            <person name="Cuomo C.A."/>
            <person name="Farrer R.A."/>
            <person name="James T."/>
            <person name="Longcore J."/>
            <person name="Birren B."/>
        </authorList>
    </citation>
    <scope>NUCLEOTIDE SEQUENCE [LARGE SCALE GENOMIC DNA]</scope>
    <source>
        <strain evidence="10 11">JEL423</strain>
    </source>
</reference>
<organism evidence="10 11">
    <name type="scientific">Batrachochytrium dendrobatidis (strain JEL423)</name>
    <dbReference type="NCBI Taxonomy" id="403673"/>
    <lineage>
        <taxon>Eukaryota</taxon>
        <taxon>Fungi</taxon>
        <taxon>Fungi incertae sedis</taxon>
        <taxon>Chytridiomycota</taxon>
        <taxon>Chytridiomycota incertae sedis</taxon>
        <taxon>Chytridiomycetes</taxon>
        <taxon>Rhizophydiales</taxon>
        <taxon>Rhizophydiales incertae sedis</taxon>
        <taxon>Batrachochytrium</taxon>
    </lineage>
</organism>
<evidence type="ECO:0000256" key="5">
    <source>
        <dbReference type="ARBA" id="ARBA00022741"/>
    </source>
</evidence>
<evidence type="ECO:0000256" key="9">
    <source>
        <dbReference type="RuleBase" id="RU363066"/>
    </source>
</evidence>
<dbReference type="UniPathway" id="UPA00792"/>
<keyword evidence="7 9" id="KW-0067">ATP-binding</keyword>
<keyword evidence="4 9" id="KW-0808">Transferase</keyword>
<dbReference type="EMBL" id="DS022300">
    <property type="protein sequence ID" value="OAJ37580.1"/>
    <property type="molecule type" value="Genomic_DNA"/>
</dbReference>
<dbReference type="VEuPathDB" id="FungiDB:BDEG_21587"/>
<dbReference type="eggNOG" id="KOG3354">
    <property type="taxonomic scope" value="Eukaryota"/>
</dbReference>
<dbReference type="SUPFAM" id="SSF52540">
    <property type="entry name" value="P-loop containing nucleoside triphosphate hydrolases"/>
    <property type="match status" value="1"/>
</dbReference>
<dbReference type="GO" id="GO:0005737">
    <property type="term" value="C:cytoplasm"/>
    <property type="evidence" value="ECO:0007669"/>
    <property type="project" value="TreeGrafter"/>
</dbReference>
<dbReference type="GO" id="GO:0005524">
    <property type="term" value="F:ATP binding"/>
    <property type="evidence" value="ECO:0007669"/>
    <property type="project" value="UniProtKB-KW"/>
</dbReference>
<dbReference type="OrthoDB" id="275177at2759"/>
<sequence>MLHTQQVKVLIVMGVAGSGKTTLARALVDGSILGLAEFLDADSFHSQSNIDKMSQGLPLTDQDRLPWLKSISTKMISISTISTNVQWIILACSCLKRLYRDTLCHAVHPIESRIVYLECRQDIIVQRIQARQGHFVGLNLVQSQFDALEAPSPTSEPGTIVLDGSKPVDVLCQDLKRLFAGIQV</sequence>
<dbReference type="InterPro" id="IPR006001">
    <property type="entry name" value="Therm_gnt_kin"/>
</dbReference>
<reference evidence="10 11" key="1">
    <citation type="submission" date="2006-10" db="EMBL/GenBank/DDBJ databases">
        <title>The Genome Sequence of Batrachochytrium dendrobatidis JEL423.</title>
        <authorList>
            <consortium name="The Broad Institute Genome Sequencing Platform"/>
            <person name="Birren B."/>
            <person name="Lander E."/>
            <person name="Galagan J."/>
            <person name="Cuomo C."/>
            <person name="Devon K."/>
            <person name="Jaffe D."/>
            <person name="Butler J."/>
            <person name="Alvarez P."/>
            <person name="Gnerre S."/>
            <person name="Grabherr M."/>
            <person name="Kleber M."/>
            <person name="Mauceli E."/>
            <person name="Brockman W."/>
            <person name="Young S."/>
            <person name="LaButti K."/>
            <person name="Sykes S."/>
            <person name="DeCaprio D."/>
            <person name="Crawford M."/>
            <person name="Koehrsen M."/>
            <person name="Engels R."/>
            <person name="Montgomery P."/>
            <person name="Pearson M."/>
            <person name="Howarth C."/>
            <person name="Larson L."/>
            <person name="White J."/>
            <person name="O'Leary S."/>
            <person name="Kodira C."/>
            <person name="Zeng Q."/>
            <person name="Yandava C."/>
            <person name="Alvarado L."/>
            <person name="Longcore J."/>
            <person name="James T."/>
        </authorList>
    </citation>
    <scope>NUCLEOTIDE SEQUENCE [LARGE SCALE GENOMIC DNA]</scope>
    <source>
        <strain evidence="10 11">JEL423</strain>
    </source>
</reference>
<dbReference type="NCBIfam" id="TIGR01313">
    <property type="entry name" value="therm_gnt_kin"/>
    <property type="match status" value="1"/>
</dbReference>
<keyword evidence="5 9" id="KW-0547">Nucleotide-binding</keyword>
<dbReference type="PANTHER" id="PTHR43442">
    <property type="entry name" value="GLUCONOKINASE-RELATED"/>
    <property type="match status" value="1"/>
</dbReference>
<evidence type="ECO:0000313" key="10">
    <source>
        <dbReference type="EMBL" id="OAJ37580.1"/>
    </source>
</evidence>
<dbReference type="STRING" id="403673.A0A177WDD1"/>
<evidence type="ECO:0000256" key="8">
    <source>
        <dbReference type="ARBA" id="ARBA00048090"/>
    </source>
</evidence>
<dbReference type="Gene3D" id="3.40.50.300">
    <property type="entry name" value="P-loop containing nucleotide triphosphate hydrolases"/>
    <property type="match status" value="1"/>
</dbReference>
<protein>
    <recommendedName>
        <fullName evidence="3 9">Gluconokinase</fullName>
        <ecNumber evidence="3 9">2.7.1.12</ecNumber>
    </recommendedName>
</protein>
<accession>A0A177WDD1</accession>
<dbReference type="GO" id="GO:0046316">
    <property type="term" value="F:gluconokinase activity"/>
    <property type="evidence" value="ECO:0007669"/>
    <property type="project" value="UniProtKB-EC"/>
</dbReference>
<evidence type="ECO:0000256" key="7">
    <source>
        <dbReference type="ARBA" id="ARBA00022840"/>
    </source>
</evidence>